<sequence>MATGSGGGAVGIGEKESGLLACLDELRRSHDKETVKIALETLLKLANNAIQRPNDEKFRHIRVENKAFNAKVWSLPEAQQFLMVWGWVETDDGHIDLSVNDVKQVLQKRLSSVPSPKPKSHDDQPMTEKEKMLQEERRLLQEQAKAEKAEKERIKAQIRADRENVKKRESKASKATHLHGGGHMTKFKDIGIDLDKGGGG</sequence>
<gene>
    <name evidence="4" type="primary">LOC116287814</name>
</gene>
<evidence type="ECO:0000313" key="4">
    <source>
        <dbReference type="RefSeq" id="XP_031550372.1"/>
    </source>
</evidence>
<evidence type="ECO:0000259" key="2">
    <source>
        <dbReference type="Pfam" id="PF09409"/>
    </source>
</evidence>
<proteinExistence type="predicted"/>
<dbReference type="OrthoDB" id="49605at2759"/>
<dbReference type="AlphaFoldDB" id="A0A6P8HCH0"/>
<feature type="compositionally biased region" description="Basic and acidic residues" evidence="1">
    <location>
        <begin position="186"/>
        <end position="200"/>
    </location>
</feature>
<feature type="domain" description="PUB" evidence="2">
    <location>
        <begin position="32"/>
        <end position="95"/>
    </location>
</feature>
<evidence type="ECO:0000313" key="3">
    <source>
        <dbReference type="Proteomes" id="UP000515163"/>
    </source>
</evidence>
<dbReference type="Proteomes" id="UP000515163">
    <property type="component" value="Unplaced"/>
</dbReference>
<keyword evidence="3" id="KW-1185">Reference proteome</keyword>
<feature type="region of interest" description="Disordered" evidence="1">
    <location>
        <begin position="109"/>
        <end position="200"/>
    </location>
</feature>
<name>A0A6P8HCH0_ACTTE</name>
<dbReference type="Gene3D" id="1.20.58.2190">
    <property type="match status" value="1"/>
</dbReference>
<dbReference type="SUPFAM" id="SSF143503">
    <property type="entry name" value="PUG domain-like"/>
    <property type="match status" value="1"/>
</dbReference>
<evidence type="ECO:0000256" key="1">
    <source>
        <dbReference type="SAM" id="MobiDB-lite"/>
    </source>
</evidence>
<dbReference type="InterPro" id="IPR018997">
    <property type="entry name" value="PUB_domain"/>
</dbReference>
<dbReference type="PANTHER" id="PTHR46713">
    <property type="entry name" value="F13M7.16 PROTEIN"/>
    <property type="match status" value="1"/>
</dbReference>
<dbReference type="PANTHER" id="PTHR46713:SF1">
    <property type="entry name" value="F13M7.16 PROTEIN"/>
    <property type="match status" value="1"/>
</dbReference>
<dbReference type="InterPro" id="IPR036339">
    <property type="entry name" value="PUB-like_dom_sf"/>
</dbReference>
<organism evidence="3 4">
    <name type="scientific">Actinia tenebrosa</name>
    <name type="common">Australian red waratah sea anemone</name>
    <dbReference type="NCBI Taxonomy" id="6105"/>
    <lineage>
        <taxon>Eukaryota</taxon>
        <taxon>Metazoa</taxon>
        <taxon>Cnidaria</taxon>
        <taxon>Anthozoa</taxon>
        <taxon>Hexacorallia</taxon>
        <taxon>Actiniaria</taxon>
        <taxon>Actiniidae</taxon>
        <taxon>Actinia</taxon>
    </lineage>
</organism>
<reference evidence="4" key="1">
    <citation type="submission" date="2025-08" db="UniProtKB">
        <authorList>
            <consortium name="RefSeq"/>
        </authorList>
    </citation>
    <scope>IDENTIFICATION</scope>
    <source>
        <tissue evidence="4">Tentacle</tissue>
    </source>
</reference>
<dbReference type="SMART" id="SM00580">
    <property type="entry name" value="PUG"/>
    <property type="match status" value="1"/>
</dbReference>
<feature type="compositionally biased region" description="Basic and acidic residues" evidence="1">
    <location>
        <begin position="119"/>
        <end position="172"/>
    </location>
</feature>
<dbReference type="CDD" id="cd09212">
    <property type="entry name" value="PUB"/>
    <property type="match status" value="1"/>
</dbReference>
<protein>
    <submittedName>
        <fullName evidence="4">Uncharacterized protein LOC116287814</fullName>
    </submittedName>
</protein>
<dbReference type="RefSeq" id="XP_031550372.1">
    <property type="nucleotide sequence ID" value="XM_031694512.1"/>
</dbReference>
<dbReference type="Pfam" id="PF09409">
    <property type="entry name" value="PUB"/>
    <property type="match status" value="1"/>
</dbReference>
<dbReference type="KEGG" id="aten:116287814"/>
<accession>A0A6P8HCH0</accession>
<dbReference type="GeneID" id="116287814"/>
<dbReference type="InParanoid" id="A0A6P8HCH0"/>